<dbReference type="InterPro" id="IPR009068">
    <property type="entry name" value="uS15_NS1_RNA-bd_sf"/>
</dbReference>
<dbReference type="AlphaFoldDB" id="A0A2S1JZ34"/>
<accession>A0A2S1JZ34</accession>
<dbReference type="GO" id="GO:0005840">
    <property type="term" value="C:ribosome"/>
    <property type="evidence" value="ECO:0007669"/>
    <property type="project" value="UniProtKB-KW"/>
</dbReference>
<keyword evidence="7" id="KW-0150">Chloroplast</keyword>
<dbReference type="SMART" id="SM01387">
    <property type="entry name" value="Ribosomal_S15"/>
    <property type="match status" value="1"/>
</dbReference>
<keyword evidence="7" id="KW-0934">Plastid</keyword>
<dbReference type="GO" id="GO:0003735">
    <property type="term" value="F:structural constituent of ribosome"/>
    <property type="evidence" value="ECO:0007669"/>
    <property type="project" value="InterPro"/>
</dbReference>
<dbReference type="Pfam" id="PF00312">
    <property type="entry name" value="Ribosomal_S15"/>
    <property type="match status" value="1"/>
</dbReference>
<reference evidence="7" key="1">
    <citation type="submission" date="2017-12" db="EMBL/GenBank/DDBJ databases">
        <title>A whole chloroplast genome phylogeny of diploid species of Isoetes (Isoetaceae, Lycopodiophyta) in the southeastern United States.</title>
        <authorList>
            <person name="Schafran P.W."/>
            <person name="Zimmer E.A."/>
            <person name="Taylor W.C."/>
            <person name="Musselman L.J."/>
        </authorList>
    </citation>
    <scope>NUCLEOTIDE SEQUENCE</scope>
</reference>
<evidence type="ECO:0000256" key="5">
    <source>
        <dbReference type="HAMAP-Rule" id="MF_01343"/>
    </source>
</evidence>
<gene>
    <name evidence="5 7" type="primary">rps15</name>
</gene>
<dbReference type="PANTHER" id="PTHR23321:SF26">
    <property type="entry name" value="SMALL RIBOSOMAL SUBUNIT PROTEIN US15M"/>
    <property type="match status" value="1"/>
</dbReference>
<protein>
    <recommendedName>
        <fullName evidence="4 5">Small ribosomal subunit protein uS15c</fullName>
    </recommendedName>
</protein>
<comment type="similarity">
    <text evidence="1 5 6">Belongs to the universal ribosomal protein uS15 family.</text>
</comment>
<dbReference type="GO" id="GO:0009507">
    <property type="term" value="C:chloroplast"/>
    <property type="evidence" value="ECO:0007669"/>
    <property type="project" value="UniProtKB-SubCell"/>
</dbReference>
<evidence type="ECO:0000256" key="1">
    <source>
        <dbReference type="ARBA" id="ARBA00008434"/>
    </source>
</evidence>
<sequence length="88" mass="10365">MAKNTLIRSSLVPEKQTGSVEFQISHLTNRILKLTYHLKLHGKDYSSQRGLWKILGKRERLLVYLSQKNSLCYENLINQLRIRGLKKR</sequence>
<evidence type="ECO:0000256" key="2">
    <source>
        <dbReference type="ARBA" id="ARBA00022980"/>
    </source>
</evidence>
<dbReference type="PROSITE" id="PS00362">
    <property type="entry name" value="RIBOSOMAL_S15"/>
    <property type="match status" value="1"/>
</dbReference>
<keyword evidence="2 5" id="KW-0689">Ribosomal protein</keyword>
<geneLocation type="chloroplast" evidence="7"/>
<dbReference type="NCBIfam" id="TIGR00952">
    <property type="entry name" value="S15_bact"/>
    <property type="match status" value="1"/>
</dbReference>
<proteinExistence type="inferred from homology"/>
<comment type="subcellular location">
    <subcellularLocation>
        <location evidence="5">Plastid</location>
        <location evidence="5">Chloroplast</location>
    </subcellularLocation>
</comment>
<evidence type="ECO:0000256" key="3">
    <source>
        <dbReference type="ARBA" id="ARBA00023274"/>
    </source>
</evidence>
<organism evidence="7">
    <name type="scientific">Isoetes flaccida var. chapmanii</name>
    <dbReference type="NCBI Taxonomy" id="1930680"/>
    <lineage>
        <taxon>Eukaryota</taxon>
        <taxon>Viridiplantae</taxon>
        <taxon>Streptophyta</taxon>
        <taxon>Embryophyta</taxon>
        <taxon>Tracheophyta</taxon>
        <taxon>Lycopodiopsida</taxon>
        <taxon>Isoetales</taxon>
        <taxon>Isoetaceae</taxon>
        <taxon>Isoetes</taxon>
    </lineage>
</organism>
<dbReference type="GO" id="GO:0006412">
    <property type="term" value="P:translation"/>
    <property type="evidence" value="ECO:0007669"/>
    <property type="project" value="UniProtKB-UniRule"/>
</dbReference>
<dbReference type="PANTHER" id="PTHR23321">
    <property type="entry name" value="RIBOSOMAL PROTEIN S15, BACTERIAL AND ORGANELLAR"/>
    <property type="match status" value="1"/>
</dbReference>
<keyword evidence="3 5" id="KW-0687">Ribonucleoprotein</keyword>
<dbReference type="Gene3D" id="1.10.287.10">
    <property type="entry name" value="S15/NS1, RNA-binding"/>
    <property type="match status" value="1"/>
</dbReference>
<dbReference type="InterPro" id="IPR005290">
    <property type="entry name" value="Ribosomal_uS15_bac-type"/>
</dbReference>
<dbReference type="EMBL" id="MG599108">
    <property type="protein sequence ID" value="AWF83654.1"/>
    <property type="molecule type" value="Genomic_DNA"/>
</dbReference>
<dbReference type="HAMAP" id="MF_01343_B">
    <property type="entry name" value="Ribosomal_uS15_B"/>
    <property type="match status" value="1"/>
</dbReference>
<evidence type="ECO:0000256" key="6">
    <source>
        <dbReference type="RuleBase" id="RU003919"/>
    </source>
</evidence>
<dbReference type="GO" id="GO:1990904">
    <property type="term" value="C:ribonucleoprotein complex"/>
    <property type="evidence" value="ECO:0007669"/>
    <property type="project" value="UniProtKB-KW"/>
</dbReference>
<comment type="subunit">
    <text evidence="5">Part of the 30S ribosomal subunit.</text>
</comment>
<evidence type="ECO:0000256" key="4">
    <source>
        <dbReference type="ARBA" id="ARBA00035250"/>
    </source>
</evidence>
<dbReference type="InterPro" id="IPR000589">
    <property type="entry name" value="Ribosomal_uS15"/>
</dbReference>
<evidence type="ECO:0000313" key="7">
    <source>
        <dbReference type="EMBL" id="AWF83654.1"/>
    </source>
</evidence>
<name>A0A2S1JZ34_9TRAC</name>
<dbReference type="CDD" id="cd00677">
    <property type="entry name" value="S15_NS1_EPRS_RNA-bind"/>
    <property type="match status" value="1"/>
</dbReference>
<dbReference type="SUPFAM" id="SSF47060">
    <property type="entry name" value="S15/NS1 RNA-binding domain"/>
    <property type="match status" value="1"/>
</dbReference>